<dbReference type="AlphaFoldDB" id="A0AB39QVG7"/>
<evidence type="ECO:0000256" key="1">
    <source>
        <dbReference type="SAM" id="SignalP"/>
    </source>
</evidence>
<organism evidence="2">
    <name type="scientific">Streptomyces sp. R39</name>
    <dbReference type="NCBI Taxonomy" id="3238631"/>
    <lineage>
        <taxon>Bacteria</taxon>
        <taxon>Bacillati</taxon>
        <taxon>Actinomycetota</taxon>
        <taxon>Actinomycetes</taxon>
        <taxon>Kitasatosporales</taxon>
        <taxon>Streptomycetaceae</taxon>
        <taxon>Streptomyces</taxon>
    </lineage>
</organism>
<dbReference type="EMBL" id="CP163441">
    <property type="protein sequence ID" value="XDQ47622.1"/>
    <property type="molecule type" value="Genomic_DNA"/>
</dbReference>
<evidence type="ECO:0000313" key="2">
    <source>
        <dbReference type="EMBL" id="XDQ47622.1"/>
    </source>
</evidence>
<protein>
    <recommendedName>
        <fullName evidence="3">Secreted protein</fullName>
    </recommendedName>
</protein>
<accession>A0AB39QVG7</accession>
<proteinExistence type="predicted"/>
<evidence type="ECO:0008006" key="3">
    <source>
        <dbReference type="Google" id="ProtNLM"/>
    </source>
</evidence>
<sequence length="57" mass="6164">MKRLICAQRIRFCAAVTALVAFGFLGVAQHTETVRPQSVTAADCVPHTRCDDTSWGG</sequence>
<dbReference type="RefSeq" id="WP_369226518.1">
    <property type="nucleotide sequence ID" value="NZ_CP163441.1"/>
</dbReference>
<gene>
    <name evidence="2" type="ORF">AB5J52_38065</name>
</gene>
<feature type="chain" id="PRO_5044302325" description="Secreted protein" evidence="1">
    <location>
        <begin position="29"/>
        <end position="57"/>
    </location>
</feature>
<feature type="signal peptide" evidence="1">
    <location>
        <begin position="1"/>
        <end position="28"/>
    </location>
</feature>
<name>A0AB39QVG7_9ACTN</name>
<keyword evidence="1" id="KW-0732">Signal</keyword>
<reference evidence="2" key="1">
    <citation type="submission" date="2024-07" db="EMBL/GenBank/DDBJ databases">
        <authorList>
            <person name="Yu S.T."/>
        </authorList>
    </citation>
    <scope>NUCLEOTIDE SEQUENCE</scope>
    <source>
        <strain evidence="2">R39</strain>
    </source>
</reference>